<dbReference type="Pfam" id="PF01192">
    <property type="entry name" value="RNA_pol_Rpb6"/>
    <property type="match status" value="1"/>
</dbReference>
<dbReference type="InterPro" id="IPR006110">
    <property type="entry name" value="Pol_omega/Rpo6/RPB6"/>
</dbReference>
<dbReference type="Proteomes" id="UP000011705">
    <property type="component" value="Chromosome"/>
</dbReference>
<dbReference type="GO" id="GO:0003677">
    <property type="term" value="F:DNA binding"/>
    <property type="evidence" value="ECO:0007669"/>
    <property type="project" value="InterPro"/>
</dbReference>
<dbReference type="GO" id="GO:0006351">
    <property type="term" value="P:DNA-templated transcription"/>
    <property type="evidence" value="ECO:0007669"/>
    <property type="project" value="InterPro"/>
</dbReference>
<dbReference type="HOGENOM" id="CLU_187773_0_0_12"/>
<evidence type="ECO:0000256" key="7">
    <source>
        <dbReference type="ARBA" id="ARBA00030998"/>
    </source>
</evidence>
<comment type="caution">
    <text evidence="9">The sequence shown here is derived from an EMBL/GenBank/DDBJ whole genome shotgun (WGS) entry which is preliminary data.</text>
</comment>
<evidence type="ECO:0000256" key="8">
    <source>
        <dbReference type="ARBA" id="ARBA00048552"/>
    </source>
</evidence>
<evidence type="ECO:0000256" key="4">
    <source>
        <dbReference type="ARBA" id="ARBA00022478"/>
    </source>
</evidence>
<gene>
    <name evidence="9" type="ORF">HMPREF9726_01489</name>
</gene>
<comment type="similarity">
    <text evidence="1">Belongs to the RNA polymerase subunit omega family.</text>
</comment>
<organism evidence="9">
    <name type="scientific">Treponema denticola H-22</name>
    <dbReference type="NCBI Taxonomy" id="999432"/>
    <lineage>
        <taxon>Bacteria</taxon>
        <taxon>Pseudomonadati</taxon>
        <taxon>Spirochaetota</taxon>
        <taxon>Spirochaetia</taxon>
        <taxon>Spirochaetales</taxon>
        <taxon>Treponemataceae</taxon>
        <taxon>Treponema</taxon>
    </lineage>
</organism>
<evidence type="ECO:0000256" key="5">
    <source>
        <dbReference type="ARBA" id="ARBA00023163"/>
    </source>
</evidence>
<sequence>MIFPLKELIEFDDNIYEITCASTRRAYQLAKIQDPNVEKSGDKVVSAGAKQIFTGEVNYQIERHPEFN</sequence>
<evidence type="ECO:0000313" key="9">
    <source>
        <dbReference type="EMBL" id="EMB33128.1"/>
    </source>
</evidence>
<dbReference type="AlphaFoldDB" id="A0A0E2E5K3"/>
<name>A0A0E2E5K3_TREDN</name>
<protein>
    <recommendedName>
        <fullName evidence="3">DNA-directed RNA polymerase subunit omega</fullName>
        <ecNumber evidence="2">2.7.7.6</ecNumber>
    </recommendedName>
    <alternativeName>
        <fullName evidence="7">RNA polymerase omega subunit</fullName>
    </alternativeName>
    <alternativeName>
        <fullName evidence="6">Transcriptase subunit omega</fullName>
    </alternativeName>
</protein>
<dbReference type="GO" id="GO:0000428">
    <property type="term" value="C:DNA-directed RNA polymerase complex"/>
    <property type="evidence" value="ECO:0007669"/>
    <property type="project" value="UniProtKB-KW"/>
</dbReference>
<accession>A0A0E2E5K3</accession>
<dbReference type="NCBIfam" id="NF001588">
    <property type="entry name" value="PRK00392.8-5"/>
    <property type="match status" value="1"/>
</dbReference>
<keyword evidence="4" id="KW-0240">DNA-directed RNA polymerase</keyword>
<dbReference type="GeneID" id="2741671"/>
<evidence type="ECO:0000256" key="3">
    <source>
        <dbReference type="ARBA" id="ARBA00013725"/>
    </source>
</evidence>
<proteinExistence type="inferred from homology"/>
<dbReference type="Gene3D" id="3.90.940.10">
    <property type="match status" value="1"/>
</dbReference>
<dbReference type="GO" id="GO:0003899">
    <property type="term" value="F:DNA-directed RNA polymerase activity"/>
    <property type="evidence" value="ECO:0007669"/>
    <property type="project" value="UniProtKB-EC"/>
</dbReference>
<dbReference type="PATRIC" id="fig|999432.5.peg.1544"/>
<dbReference type="EMBL" id="AGDV01000012">
    <property type="protein sequence ID" value="EMB33128.1"/>
    <property type="molecule type" value="Genomic_DNA"/>
</dbReference>
<comment type="catalytic activity">
    <reaction evidence="8">
        <text>RNA(n) + a ribonucleoside 5'-triphosphate = RNA(n+1) + diphosphate</text>
        <dbReference type="Rhea" id="RHEA:21248"/>
        <dbReference type="Rhea" id="RHEA-COMP:14527"/>
        <dbReference type="Rhea" id="RHEA-COMP:17342"/>
        <dbReference type="ChEBI" id="CHEBI:33019"/>
        <dbReference type="ChEBI" id="CHEBI:61557"/>
        <dbReference type="ChEBI" id="CHEBI:140395"/>
        <dbReference type="EC" id="2.7.7.6"/>
    </reaction>
</comment>
<evidence type="ECO:0000256" key="1">
    <source>
        <dbReference type="ARBA" id="ARBA00006711"/>
    </source>
</evidence>
<dbReference type="EC" id="2.7.7.6" evidence="2"/>
<dbReference type="RefSeq" id="WP_002666823.1">
    <property type="nucleotide sequence ID" value="NZ_CM001795.1"/>
</dbReference>
<keyword evidence="5" id="KW-0804">Transcription</keyword>
<reference evidence="9" key="1">
    <citation type="submission" date="2012-01" db="EMBL/GenBank/DDBJ databases">
        <title>The Genome Sequence of Treponema denticola H-22.</title>
        <authorList>
            <consortium name="The Broad Institute Genome Sequencing Platform"/>
            <person name="Earl A."/>
            <person name="Ward D."/>
            <person name="Feldgarden M."/>
            <person name="Gevers D."/>
            <person name="Blanton J.M."/>
            <person name="Fenno C.J."/>
            <person name="Baranova O.V."/>
            <person name="Mathney J."/>
            <person name="Dewhirst F.E."/>
            <person name="Izard J."/>
            <person name="Young S.K."/>
            <person name="Zeng Q."/>
            <person name="Gargeya S."/>
            <person name="Fitzgerald M."/>
            <person name="Haas B."/>
            <person name="Abouelleil A."/>
            <person name="Alvarado L."/>
            <person name="Arachchi H.M."/>
            <person name="Berlin A."/>
            <person name="Chapman S.B."/>
            <person name="Gearin G."/>
            <person name="Goldberg J."/>
            <person name="Griggs A."/>
            <person name="Gujja S."/>
            <person name="Hansen M."/>
            <person name="Heiman D."/>
            <person name="Howarth C."/>
            <person name="Larimer J."/>
            <person name="Lui A."/>
            <person name="MacDonald P.J.P."/>
            <person name="McCowen C."/>
            <person name="Montmayeur A."/>
            <person name="Murphy C."/>
            <person name="Neiman D."/>
            <person name="Pearson M."/>
            <person name="Priest M."/>
            <person name="Roberts A."/>
            <person name="Saif S."/>
            <person name="Shea T."/>
            <person name="Sisk P."/>
            <person name="Stolte C."/>
            <person name="Sykes S."/>
            <person name="Wortman J."/>
            <person name="Nusbaum C."/>
            <person name="Birren B."/>
        </authorList>
    </citation>
    <scope>NUCLEOTIDE SEQUENCE [LARGE SCALE GENOMIC DNA]</scope>
    <source>
        <strain evidence="9">H-22</strain>
    </source>
</reference>
<evidence type="ECO:0000256" key="2">
    <source>
        <dbReference type="ARBA" id="ARBA00012418"/>
    </source>
</evidence>
<dbReference type="InterPro" id="IPR036161">
    <property type="entry name" value="RPB6/omega-like_sf"/>
</dbReference>
<evidence type="ECO:0000256" key="6">
    <source>
        <dbReference type="ARBA" id="ARBA00029924"/>
    </source>
</evidence>
<dbReference type="SUPFAM" id="SSF63562">
    <property type="entry name" value="RPB6/omega subunit-like"/>
    <property type="match status" value="1"/>
</dbReference>